<evidence type="ECO:0008006" key="5">
    <source>
        <dbReference type="Google" id="ProtNLM"/>
    </source>
</evidence>
<evidence type="ECO:0000256" key="1">
    <source>
        <dbReference type="SAM" id="Phobius"/>
    </source>
</evidence>
<feature type="chain" id="PRO_5011011873" description="Pv-fam-d protein" evidence="2">
    <location>
        <begin position="27"/>
        <end position="334"/>
    </location>
</feature>
<feature type="transmembrane region" description="Helical" evidence="1">
    <location>
        <begin position="277"/>
        <end position="302"/>
    </location>
</feature>
<protein>
    <recommendedName>
        <fullName evidence="5">Pv-fam-d protein</fullName>
    </recommendedName>
</protein>
<name>A0A1Y3DU70_PLAKN</name>
<dbReference type="VEuPathDB" id="PlasmoDB:PKNH_0400400"/>
<feature type="transmembrane region" description="Helical" evidence="1">
    <location>
        <begin position="309"/>
        <end position="332"/>
    </location>
</feature>
<evidence type="ECO:0000313" key="4">
    <source>
        <dbReference type="Proteomes" id="UP000195012"/>
    </source>
</evidence>
<dbReference type="OrthoDB" id="387457at2759"/>
<keyword evidence="1" id="KW-1133">Transmembrane helix</keyword>
<proteinExistence type="predicted"/>
<dbReference type="Proteomes" id="UP000195012">
    <property type="component" value="Unassembled WGS sequence"/>
</dbReference>
<evidence type="ECO:0000313" key="3">
    <source>
        <dbReference type="EMBL" id="OTN66816.1"/>
    </source>
</evidence>
<keyword evidence="1" id="KW-0812">Transmembrane</keyword>
<gene>
    <name evidence="3" type="ORF">PKNOH_S08508400</name>
</gene>
<evidence type="ECO:0000256" key="2">
    <source>
        <dbReference type="SAM" id="SignalP"/>
    </source>
</evidence>
<dbReference type="VEuPathDB" id="PlasmoDB:PKNOH_S08508400"/>
<dbReference type="VEuPathDB" id="PlasmoDB:PKA1H_040005400"/>
<sequence length="334" mass="39177">MFLFRKLFLIFYFLIWILQHHDESTAFGMHCNVGSSINISPNETFDRVLRVKEKESNSKEQKYVNMQERIIDLLDEDDESFRDRLNAFTHDDYFRKQSNALIREHVSQEGCNKFILDKPSQKHFNILNSNNNLEKSPFLISPNTNHNNQDYSDPLKFCNNLEEFFDELKHHEECNAKAKGEIKRTNNFRRELTNEVEDYIPSKLEDDIFQGSIDSYMYGELVKSRRRLTGLILLKEVYKMLKAEMKFFLKKKAAGRYAHKGRDTRGKFFSFIDKYNVFIPILLFILTIYLAIPIIIFGAVVFQPAILALFSLAGNFLGFLPLIIPVVVIVRLCI</sequence>
<dbReference type="EMBL" id="NETL01000022">
    <property type="protein sequence ID" value="OTN66816.1"/>
    <property type="molecule type" value="Genomic_DNA"/>
</dbReference>
<keyword evidence="2" id="KW-0732">Signal</keyword>
<dbReference type="AlphaFoldDB" id="A0A1Y3DU70"/>
<reference evidence="3 4" key="1">
    <citation type="submission" date="2017-05" db="EMBL/GenBank/DDBJ databases">
        <title>PacBio assembly of a Plasmodium knowlesi genome sequence with Hi-C correction and manual annotation of the SICAvar gene family.</title>
        <authorList>
            <person name="Lapp S.A."/>
            <person name="Geraldo J.A."/>
            <person name="Chien J.-T."/>
            <person name="Ay F."/>
            <person name="Pakala S.B."/>
            <person name="Batugedara G."/>
            <person name="Humphrey J.C."/>
            <person name="Debarry J.D."/>
            <person name="Le Roch K.G."/>
            <person name="Galinski M.R."/>
            <person name="Kissinger J.C."/>
        </authorList>
    </citation>
    <scope>NUCLEOTIDE SEQUENCE [LARGE SCALE GENOMIC DNA]</scope>
    <source>
        <strain evidence="4">Malayan Strain Pk1 (A+)</strain>
    </source>
</reference>
<feature type="signal peptide" evidence="2">
    <location>
        <begin position="1"/>
        <end position="26"/>
    </location>
</feature>
<accession>A0A1Y3DU70</accession>
<comment type="caution">
    <text evidence="3">The sequence shown here is derived from an EMBL/GenBank/DDBJ whole genome shotgun (WGS) entry which is preliminary data.</text>
</comment>
<organism evidence="3 4">
    <name type="scientific">Plasmodium knowlesi</name>
    <dbReference type="NCBI Taxonomy" id="5850"/>
    <lineage>
        <taxon>Eukaryota</taxon>
        <taxon>Sar</taxon>
        <taxon>Alveolata</taxon>
        <taxon>Apicomplexa</taxon>
        <taxon>Aconoidasida</taxon>
        <taxon>Haemosporida</taxon>
        <taxon>Plasmodiidae</taxon>
        <taxon>Plasmodium</taxon>
        <taxon>Plasmodium (Plasmodium)</taxon>
    </lineage>
</organism>
<keyword evidence="1" id="KW-0472">Membrane</keyword>